<evidence type="ECO:0000259" key="6">
    <source>
        <dbReference type="PROSITE" id="PS50931"/>
    </source>
</evidence>
<feature type="compositionally biased region" description="Polar residues" evidence="5">
    <location>
        <begin position="302"/>
        <end position="328"/>
    </location>
</feature>
<dbReference type="GeneID" id="91475264"/>
<dbReference type="InterPro" id="IPR005119">
    <property type="entry name" value="LysR_subst-bd"/>
</dbReference>
<dbReference type="Gene3D" id="1.10.10.10">
    <property type="entry name" value="Winged helix-like DNA-binding domain superfamily/Winged helix DNA-binding domain"/>
    <property type="match status" value="1"/>
</dbReference>
<dbReference type="Pfam" id="PF03466">
    <property type="entry name" value="LysR_substrate"/>
    <property type="match status" value="1"/>
</dbReference>
<proteinExistence type="inferred from homology"/>
<comment type="similarity">
    <text evidence="1">Belongs to the LysR transcriptional regulatory family.</text>
</comment>
<evidence type="ECO:0000256" key="2">
    <source>
        <dbReference type="ARBA" id="ARBA00023015"/>
    </source>
</evidence>
<dbReference type="Gene3D" id="3.40.190.10">
    <property type="entry name" value="Periplasmic binding protein-like II"/>
    <property type="match status" value="2"/>
</dbReference>
<feature type="region of interest" description="Disordered" evidence="5">
    <location>
        <begin position="302"/>
        <end position="341"/>
    </location>
</feature>
<dbReference type="InterPro" id="IPR036390">
    <property type="entry name" value="WH_DNA-bd_sf"/>
</dbReference>
<feature type="domain" description="HTH lysR-type" evidence="6">
    <location>
        <begin position="2"/>
        <end position="59"/>
    </location>
</feature>
<organism evidence="7 8">
    <name type="scientific">Streptomyces asoensis</name>
    <dbReference type="NCBI Taxonomy" id="249586"/>
    <lineage>
        <taxon>Bacteria</taxon>
        <taxon>Bacillati</taxon>
        <taxon>Actinomycetota</taxon>
        <taxon>Actinomycetes</taxon>
        <taxon>Kitasatosporales</taxon>
        <taxon>Streptomycetaceae</taxon>
        <taxon>Streptomyces</taxon>
    </lineage>
</organism>
<evidence type="ECO:0000313" key="8">
    <source>
        <dbReference type="Proteomes" id="UP000649259"/>
    </source>
</evidence>
<sequence>MLDVRRLVLLRDLAAHGTVTAVAELHGVTPSAVSQQLRLLEDETGTRLLERTGRSIHLTAAGEQLAGDTEHVLTALEQAQDRLYTAVGEPTGALRLACFPSALAPVAAPLGEALEGTHRSLRLHITEAEPEAAVRLLLQRRADIALLYRYTNLATPPYPGVETCVLRTDPLVAVLRDDHPAAGPAGNPVDLRELADTPWISAPPQTACGDAVLQACRSVGFTPQVRHTCTDFSAMIALAASGGHTVLVPRMAATRLPPALTARPVTDTTLTRTIEAAVRHGTAHEPAIAAGLTALRALGDSTTDTAQDSTPAAGTSHLTANPQTKNLNSPRPSSPSLSSQR</sequence>
<name>A0ABQ3SCL6_9ACTN</name>
<dbReference type="SUPFAM" id="SSF53850">
    <property type="entry name" value="Periplasmic binding protein-like II"/>
    <property type="match status" value="1"/>
</dbReference>
<evidence type="ECO:0000256" key="1">
    <source>
        <dbReference type="ARBA" id="ARBA00009437"/>
    </source>
</evidence>
<dbReference type="EMBL" id="BNEB01000006">
    <property type="protein sequence ID" value="GHI65871.1"/>
    <property type="molecule type" value="Genomic_DNA"/>
</dbReference>
<dbReference type="InterPro" id="IPR000847">
    <property type="entry name" value="LysR_HTH_N"/>
</dbReference>
<gene>
    <name evidence="7" type="ORF">Saso_75210</name>
</gene>
<keyword evidence="4" id="KW-0804">Transcription</keyword>
<dbReference type="SUPFAM" id="SSF46785">
    <property type="entry name" value="Winged helix' DNA-binding domain"/>
    <property type="match status" value="1"/>
</dbReference>
<dbReference type="InterPro" id="IPR036388">
    <property type="entry name" value="WH-like_DNA-bd_sf"/>
</dbReference>
<protein>
    <submittedName>
        <fullName evidence="7">LysR family transcriptional regulator</fullName>
    </submittedName>
</protein>
<accession>A0ABQ3SCL6</accession>
<evidence type="ECO:0000256" key="3">
    <source>
        <dbReference type="ARBA" id="ARBA00023125"/>
    </source>
</evidence>
<dbReference type="PANTHER" id="PTHR30346">
    <property type="entry name" value="TRANSCRIPTIONAL DUAL REGULATOR HCAR-RELATED"/>
    <property type="match status" value="1"/>
</dbReference>
<feature type="compositionally biased region" description="Low complexity" evidence="5">
    <location>
        <begin position="329"/>
        <end position="341"/>
    </location>
</feature>
<dbReference type="Pfam" id="PF00126">
    <property type="entry name" value="HTH_1"/>
    <property type="match status" value="1"/>
</dbReference>
<evidence type="ECO:0000256" key="4">
    <source>
        <dbReference type="ARBA" id="ARBA00023163"/>
    </source>
</evidence>
<evidence type="ECO:0000256" key="5">
    <source>
        <dbReference type="SAM" id="MobiDB-lite"/>
    </source>
</evidence>
<dbReference type="PANTHER" id="PTHR30346:SF29">
    <property type="entry name" value="LYSR SUBSTRATE-BINDING"/>
    <property type="match status" value="1"/>
</dbReference>
<evidence type="ECO:0000313" key="7">
    <source>
        <dbReference type="EMBL" id="GHI65871.1"/>
    </source>
</evidence>
<keyword evidence="2" id="KW-0805">Transcription regulation</keyword>
<comment type="caution">
    <text evidence="7">The sequence shown here is derived from an EMBL/GenBank/DDBJ whole genome shotgun (WGS) entry which is preliminary data.</text>
</comment>
<dbReference type="PROSITE" id="PS50931">
    <property type="entry name" value="HTH_LYSR"/>
    <property type="match status" value="1"/>
</dbReference>
<keyword evidence="8" id="KW-1185">Reference proteome</keyword>
<reference evidence="8" key="1">
    <citation type="submission" date="2023-07" db="EMBL/GenBank/DDBJ databases">
        <title>Whole genome shotgun sequence of Streptomyces cacaoi subsp. asoensis NBRC 13813.</title>
        <authorList>
            <person name="Komaki H."/>
            <person name="Tamura T."/>
        </authorList>
    </citation>
    <scope>NUCLEOTIDE SEQUENCE [LARGE SCALE GENOMIC DNA]</scope>
    <source>
        <strain evidence="8">NBRC 13813</strain>
    </source>
</reference>
<dbReference type="Proteomes" id="UP000649259">
    <property type="component" value="Unassembled WGS sequence"/>
</dbReference>
<dbReference type="RefSeq" id="WP_189927170.1">
    <property type="nucleotide sequence ID" value="NZ_BMSI01000016.1"/>
</dbReference>
<keyword evidence="3" id="KW-0238">DNA-binding</keyword>